<evidence type="ECO:0000256" key="3">
    <source>
        <dbReference type="ARBA" id="ARBA00022692"/>
    </source>
</evidence>
<evidence type="ECO:0000256" key="5">
    <source>
        <dbReference type="ARBA" id="ARBA00023136"/>
    </source>
</evidence>
<evidence type="ECO:0000259" key="8">
    <source>
        <dbReference type="Pfam" id="PF25954"/>
    </source>
</evidence>
<dbReference type="SUPFAM" id="SSF111369">
    <property type="entry name" value="HlyD-like secretion proteins"/>
    <property type="match status" value="2"/>
</dbReference>
<dbReference type="Gene3D" id="2.40.50.100">
    <property type="match status" value="1"/>
</dbReference>
<evidence type="ECO:0000256" key="4">
    <source>
        <dbReference type="ARBA" id="ARBA00022989"/>
    </source>
</evidence>
<evidence type="ECO:0000256" key="2">
    <source>
        <dbReference type="ARBA" id="ARBA00009477"/>
    </source>
</evidence>
<gene>
    <name evidence="9" type="ORF">HWA77_01010</name>
</gene>
<dbReference type="PANTHER" id="PTHR30386">
    <property type="entry name" value="MEMBRANE FUSION SUBUNIT OF EMRAB-TOLC MULTIDRUG EFFLUX PUMP"/>
    <property type="match status" value="1"/>
</dbReference>
<keyword evidence="6" id="KW-0175">Coiled coil</keyword>
<dbReference type="Gene3D" id="1.10.287.470">
    <property type="entry name" value="Helix hairpin bin"/>
    <property type="match status" value="2"/>
</dbReference>
<dbReference type="InterPro" id="IPR058625">
    <property type="entry name" value="MdtA-like_BSH"/>
</dbReference>
<reference evidence="9 10" key="1">
    <citation type="submission" date="2020-06" db="EMBL/GenBank/DDBJ databases">
        <title>Photobacterium damselae subsp. damselae comparative genomics.</title>
        <authorList>
            <person name="Osorio C.R."/>
        </authorList>
    </citation>
    <scope>NUCLEOTIDE SEQUENCE [LARGE SCALE GENOMIC DNA]</scope>
    <source>
        <strain evidence="9 10">TW250/03</strain>
    </source>
</reference>
<dbReference type="InterPro" id="IPR050739">
    <property type="entry name" value="MFP"/>
</dbReference>
<organism evidence="9 10">
    <name type="scientific">Photobacterium damselae subsp. damselae</name>
    <name type="common">Listonella damsela</name>
    <dbReference type="NCBI Taxonomy" id="85581"/>
    <lineage>
        <taxon>Bacteria</taxon>
        <taxon>Pseudomonadati</taxon>
        <taxon>Pseudomonadota</taxon>
        <taxon>Gammaproteobacteria</taxon>
        <taxon>Vibrionales</taxon>
        <taxon>Vibrionaceae</taxon>
        <taxon>Photobacterium</taxon>
    </lineage>
</organism>
<name>A0A7Y7UFT0_PHODD</name>
<accession>A0A7Y7UFT0</accession>
<dbReference type="InterPro" id="IPR058792">
    <property type="entry name" value="Beta-barrel_RND_2"/>
</dbReference>
<feature type="domain" description="Multidrug resistance protein MdtA-like barrel-sandwich hybrid" evidence="7">
    <location>
        <begin position="41"/>
        <end position="228"/>
    </location>
</feature>
<dbReference type="Gene3D" id="2.40.30.170">
    <property type="match status" value="1"/>
</dbReference>
<evidence type="ECO:0000259" key="7">
    <source>
        <dbReference type="Pfam" id="PF25917"/>
    </source>
</evidence>
<proteinExistence type="inferred from homology"/>
<feature type="domain" description="CusB-like beta-barrel" evidence="8">
    <location>
        <begin position="238"/>
        <end position="283"/>
    </location>
</feature>
<dbReference type="RefSeq" id="WP_176848611.1">
    <property type="nucleotide sequence ID" value="NZ_JABXOQ010000078.1"/>
</dbReference>
<dbReference type="Pfam" id="PF25917">
    <property type="entry name" value="BSH_RND"/>
    <property type="match status" value="1"/>
</dbReference>
<keyword evidence="5" id="KW-0472">Membrane</keyword>
<evidence type="ECO:0000313" key="9">
    <source>
        <dbReference type="EMBL" id="NVO98782.1"/>
    </source>
</evidence>
<keyword evidence="3" id="KW-0812">Transmembrane</keyword>
<dbReference type="AlphaFoldDB" id="A0A7Y7UFT0"/>
<comment type="similarity">
    <text evidence="2">Belongs to the membrane fusion protein (MFP) (TC 8.A.1) family.</text>
</comment>
<sequence>MKKKVIVFIGIILAMVAGYRYIESQNEESTDNAYVHADVTAISPEVGGQVMAIHVKDNQWVKQGTPLFSIDNADYEANYQISQAAVEVAQAALKNNQTRIDMQKVKIEQAKQNIASADANAKHQNAELKRFARLLKPKMISENHYEAQRSTTIDANAKLKSAQLLLTSEQKLLETLHTEKQQLIAQVQQAQAKLKLNAISLQRTVIKAPFDGYIASRQVQVGKYVQPGMGVIVMVPSKVWVEANFKETQLKAISVGQTVDVVLDGYPDTVLTGKVDSITPATGAQFSLLPAQNATGNFVKVVQRVPVRIDITIPKALEHKVYPGLSAEVTVVTQS</sequence>
<dbReference type="GO" id="GO:0055085">
    <property type="term" value="P:transmembrane transport"/>
    <property type="evidence" value="ECO:0007669"/>
    <property type="project" value="InterPro"/>
</dbReference>
<protein>
    <submittedName>
        <fullName evidence="9">HlyD family secretion protein</fullName>
    </submittedName>
</protein>
<keyword evidence="4" id="KW-1133">Transmembrane helix</keyword>
<feature type="coiled-coil region" evidence="6">
    <location>
        <begin position="93"/>
        <end position="127"/>
    </location>
</feature>
<dbReference type="PANTHER" id="PTHR30386:SF26">
    <property type="entry name" value="TRANSPORT PROTEIN COMB"/>
    <property type="match status" value="1"/>
</dbReference>
<evidence type="ECO:0000313" key="10">
    <source>
        <dbReference type="Proteomes" id="UP000533429"/>
    </source>
</evidence>
<evidence type="ECO:0000256" key="6">
    <source>
        <dbReference type="SAM" id="Coils"/>
    </source>
</evidence>
<dbReference type="Pfam" id="PF25954">
    <property type="entry name" value="Beta-barrel_RND_2"/>
    <property type="match status" value="1"/>
</dbReference>
<evidence type="ECO:0000256" key="1">
    <source>
        <dbReference type="ARBA" id="ARBA00004167"/>
    </source>
</evidence>
<comment type="caution">
    <text evidence="9">The sequence shown here is derived from an EMBL/GenBank/DDBJ whole genome shotgun (WGS) entry which is preliminary data.</text>
</comment>
<dbReference type="EMBL" id="JABXOR010000063">
    <property type="protein sequence ID" value="NVO98782.1"/>
    <property type="molecule type" value="Genomic_DNA"/>
</dbReference>
<dbReference type="GO" id="GO:0016020">
    <property type="term" value="C:membrane"/>
    <property type="evidence" value="ECO:0007669"/>
    <property type="project" value="UniProtKB-SubCell"/>
</dbReference>
<comment type="subcellular location">
    <subcellularLocation>
        <location evidence="1">Membrane</location>
        <topology evidence="1">Single-pass membrane protein</topology>
    </subcellularLocation>
</comment>
<dbReference type="Proteomes" id="UP000533429">
    <property type="component" value="Unassembled WGS sequence"/>
</dbReference>